<accession>A0AAN9PP31</accession>
<evidence type="ECO:0000256" key="1">
    <source>
        <dbReference type="SAM" id="SignalP"/>
    </source>
</evidence>
<dbReference type="Proteomes" id="UP001367508">
    <property type="component" value="Unassembled WGS sequence"/>
</dbReference>
<feature type="signal peptide" evidence="1">
    <location>
        <begin position="1"/>
        <end position="28"/>
    </location>
</feature>
<feature type="chain" id="PRO_5042849313" evidence="1">
    <location>
        <begin position="29"/>
        <end position="74"/>
    </location>
</feature>
<reference evidence="2 3" key="1">
    <citation type="submission" date="2024-01" db="EMBL/GenBank/DDBJ databases">
        <title>The genomes of 5 underutilized Papilionoideae crops provide insights into root nodulation and disease resistanc.</title>
        <authorList>
            <person name="Jiang F."/>
        </authorList>
    </citation>
    <scope>NUCLEOTIDE SEQUENCE [LARGE SCALE GENOMIC DNA]</scope>
    <source>
        <strain evidence="2">LVBAO_FW01</strain>
        <tissue evidence="2">Leaves</tissue>
    </source>
</reference>
<evidence type="ECO:0000313" key="3">
    <source>
        <dbReference type="Proteomes" id="UP001367508"/>
    </source>
</evidence>
<dbReference type="EMBL" id="JAYMYQ010000011">
    <property type="protein sequence ID" value="KAK7306815.1"/>
    <property type="molecule type" value="Genomic_DNA"/>
</dbReference>
<dbReference type="AlphaFoldDB" id="A0AAN9PP31"/>
<keyword evidence="1" id="KW-0732">Signal</keyword>
<name>A0AAN9PP31_CANGL</name>
<protein>
    <submittedName>
        <fullName evidence="2">Uncharacterized protein</fullName>
    </submittedName>
</protein>
<organism evidence="2 3">
    <name type="scientific">Canavalia gladiata</name>
    <name type="common">Sword bean</name>
    <name type="synonym">Dolichos gladiatus</name>
    <dbReference type="NCBI Taxonomy" id="3824"/>
    <lineage>
        <taxon>Eukaryota</taxon>
        <taxon>Viridiplantae</taxon>
        <taxon>Streptophyta</taxon>
        <taxon>Embryophyta</taxon>
        <taxon>Tracheophyta</taxon>
        <taxon>Spermatophyta</taxon>
        <taxon>Magnoliopsida</taxon>
        <taxon>eudicotyledons</taxon>
        <taxon>Gunneridae</taxon>
        <taxon>Pentapetalae</taxon>
        <taxon>rosids</taxon>
        <taxon>fabids</taxon>
        <taxon>Fabales</taxon>
        <taxon>Fabaceae</taxon>
        <taxon>Papilionoideae</taxon>
        <taxon>50 kb inversion clade</taxon>
        <taxon>NPAAA clade</taxon>
        <taxon>indigoferoid/millettioid clade</taxon>
        <taxon>Phaseoleae</taxon>
        <taxon>Canavalia</taxon>
    </lineage>
</organism>
<gene>
    <name evidence="2" type="ORF">VNO77_44774</name>
</gene>
<evidence type="ECO:0000313" key="2">
    <source>
        <dbReference type="EMBL" id="KAK7306815.1"/>
    </source>
</evidence>
<keyword evidence="3" id="KW-1185">Reference proteome</keyword>
<sequence>MGNASIHQLAFFMFLFLVASGLTHQALAKGDQCKVNSDCIKFCKYRGPCPTLCLGGLCLCNCPSRKLLGVDDLN</sequence>
<proteinExistence type="predicted"/>
<comment type="caution">
    <text evidence="2">The sequence shown here is derived from an EMBL/GenBank/DDBJ whole genome shotgun (WGS) entry which is preliminary data.</text>
</comment>